<gene>
    <name evidence="2" type="ORF">D9K80_17360</name>
</gene>
<dbReference type="RefSeq" id="WP_121595033.1">
    <property type="nucleotide sequence ID" value="NZ_RCHD01000074.1"/>
</dbReference>
<reference evidence="2 3" key="1">
    <citation type="submission" date="2018-09" db="EMBL/GenBank/DDBJ databases">
        <title>The draft genome of Acinetobacter sp. strains.</title>
        <authorList>
            <person name="Qin J."/>
            <person name="Feng Y."/>
            <person name="Zong Z."/>
        </authorList>
    </citation>
    <scope>NUCLEOTIDE SEQUENCE [LARGE SCALE GENOMIC DNA]</scope>
    <source>
        <strain evidence="2 3">WCHAc060003</strain>
    </source>
</reference>
<dbReference type="EMBL" id="RCHD01000074">
    <property type="protein sequence ID" value="RLL29055.1"/>
    <property type="molecule type" value="Genomic_DNA"/>
</dbReference>
<keyword evidence="1" id="KW-0732">Signal</keyword>
<sequence>MDSNKKQIKFAGGALALAAFIVGAFSISPASTTAPIDDNQVVVTGEVKLKQKLKFCAEQCPALITIGDYEVFVEYGLDGESIRYMEPMSVSKDGIEVNAYIDQVDIQNINAAILRGEL</sequence>
<dbReference type="AlphaFoldDB" id="A0A498CSI8"/>
<name>A0A498CSI8_9GAMM</name>
<comment type="caution">
    <text evidence="2">The sequence shown here is derived from an EMBL/GenBank/DDBJ whole genome shotgun (WGS) entry which is preliminary data.</text>
</comment>
<feature type="signal peptide" evidence="1">
    <location>
        <begin position="1"/>
        <end position="30"/>
    </location>
</feature>
<evidence type="ECO:0000256" key="1">
    <source>
        <dbReference type="SAM" id="SignalP"/>
    </source>
</evidence>
<evidence type="ECO:0000313" key="3">
    <source>
        <dbReference type="Proteomes" id="UP000267166"/>
    </source>
</evidence>
<protein>
    <submittedName>
        <fullName evidence="2">Uncharacterized protein</fullName>
    </submittedName>
</protein>
<feature type="chain" id="PRO_5019766423" evidence="1">
    <location>
        <begin position="31"/>
        <end position="118"/>
    </location>
</feature>
<proteinExistence type="predicted"/>
<organism evidence="2 3">
    <name type="scientific">Acinetobacter cumulans</name>
    <dbReference type="NCBI Taxonomy" id="2136182"/>
    <lineage>
        <taxon>Bacteria</taxon>
        <taxon>Pseudomonadati</taxon>
        <taxon>Pseudomonadota</taxon>
        <taxon>Gammaproteobacteria</taxon>
        <taxon>Moraxellales</taxon>
        <taxon>Moraxellaceae</taxon>
        <taxon>Acinetobacter</taxon>
    </lineage>
</organism>
<evidence type="ECO:0000313" key="2">
    <source>
        <dbReference type="EMBL" id="RLL29055.1"/>
    </source>
</evidence>
<accession>A0A498CSI8</accession>
<dbReference type="Proteomes" id="UP000267166">
    <property type="component" value="Unassembled WGS sequence"/>
</dbReference>